<dbReference type="OrthoDB" id="6927990at2759"/>
<gene>
    <name evidence="2" type="ORF">AFUS01_LOCUS23935</name>
</gene>
<feature type="region of interest" description="Disordered" evidence="1">
    <location>
        <begin position="105"/>
        <end position="149"/>
    </location>
</feature>
<proteinExistence type="predicted"/>
<evidence type="ECO:0000313" key="2">
    <source>
        <dbReference type="EMBL" id="CAG7785303.1"/>
    </source>
</evidence>
<feature type="non-terminal residue" evidence="2">
    <location>
        <position position="1"/>
    </location>
</feature>
<sequence>FAAEKKSVFETGGGKNDVFVSEEGLQIHAIVGPQIDPLDNLFDDDADVISLNGDNKENSNPFSVKALKAANLEISVTDSSDDDNISFKSVPKCFNYGSRRITERTNRLLVKKDHKSQTNANQGGSNDENGRKGEQAPLSELTTSNKTCT</sequence>
<dbReference type="AlphaFoldDB" id="A0A8J2KAN3"/>
<feature type="compositionally biased region" description="Polar residues" evidence="1">
    <location>
        <begin position="140"/>
        <end position="149"/>
    </location>
</feature>
<organism evidence="2 3">
    <name type="scientific">Allacma fusca</name>
    <dbReference type="NCBI Taxonomy" id="39272"/>
    <lineage>
        <taxon>Eukaryota</taxon>
        <taxon>Metazoa</taxon>
        <taxon>Ecdysozoa</taxon>
        <taxon>Arthropoda</taxon>
        <taxon>Hexapoda</taxon>
        <taxon>Collembola</taxon>
        <taxon>Symphypleona</taxon>
        <taxon>Sminthuridae</taxon>
        <taxon>Allacma</taxon>
    </lineage>
</organism>
<reference evidence="2" key="1">
    <citation type="submission" date="2021-06" db="EMBL/GenBank/DDBJ databases">
        <authorList>
            <person name="Hodson N. C."/>
            <person name="Mongue J. A."/>
            <person name="Jaron S. K."/>
        </authorList>
    </citation>
    <scope>NUCLEOTIDE SEQUENCE</scope>
</reference>
<evidence type="ECO:0000313" key="3">
    <source>
        <dbReference type="Proteomes" id="UP000708208"/>
    </source>
</evidence>
<keyword evidence="3" id="KW-1185">Reference proteome</keyword>
<protein>
    <submittedName>
        <fullName evidence="2">Uncharacterized protein</fullName>
    </submittedName>
</protein>
<name>A0A8J2KAN3_9HEXA</name>
<accession>A0A8J2KAN3</accession>
<dbReference type="Proteomes" id="UP000708208">
    <property type="component" value="Unassembled WGS sequence"/>
</dbReference>
<comment type="caution">
    <text evidence="2">The sequence shown here is derived from an EMBL/GenBank/DDBJ whole genome shotgun (WGS) entry which is preliminary data.</text>
</comment>
<evidence type="ECO:0000256" key="1">
    <source>
        <dbReference type="SAM" id="MobiDB-lite"/>
    </source>
</evidence>
<dbReference type="EMBL" id="CAJVCH010293444">
    <property type="protein sequence ID" value="CAG7785303.1"/>
    <property type="molecule type" value="Genomic_DNA"/>
</dbReference>
<feature type="compositionally biased region" description="Polar residues" evidence="1">
    <location>
        <begin position="117"/>
        <end position="127"/>
    </location>
</feature>